<name>W7B0F5_PLAVN</name>
<dbReference type="EMBL" id="KI965401">
    <property type="protein sequence ID" value="EUD71236.1"/>
    <property type="molecule type" value="Genomic_DNA"/>
</dbReference>
<dbReference type="AlphaFoldDB" id="W7B0F5"/>
<evidence type="ECO:0008006" key="5">
    <source>
        <dbReference type="Google" id="ProtNLM"/>
    </source>
</evidence>
<feature type="region of interest" description="Disordered" evidence="1">
    <location>
        <begin position="222"/>
        <end position="349"/>
    </location>
</feature>
<evidence type="ECO:0000256" key="2">
    <source>
        <dbReference type="SAM" id="Phobius"/>
    </source>
</evidence>
<feature type="compositionally biased region" description="Basic and acidic residues" evidence="1">
    <location>
        <begin position="222"/>
        <end position="236"/>
    </location>
</feature>
<keyword evidence="2" id="KW-0812">Transmembrane</keyword>
<feature type="region of interest" description="Disordered" evidence="1">
    <location>
        <begin position="423"/>
        <end position="447"/>
    </location>
</feature>
<reference evidence="3 4" key="1">
    <citation type="submission" date="2013-02" db="EMBL/GenBank/DDBJ databases">
        <title>The Genome Sequence of Plasmodium vinckei petteri CR.</title>
        <authorList>
            <consortium name="The Broad Institute Genome Sequencing Platform"/>
            <consortium name="The Broad Institute Genome Sequencing Center for Infectious Disease"/>
            <person name="Neafsey D."/>
            <person name="Cheeseman I."/>
            <person name="Volkman S."/>
            <person name="Adams J."/>
            <person name="Walker B."/>
            <person name="Young S.K."/>
            <person name="Zeng Q."/>
            <person name="Gargeya S."/>
            <person name="Fitzgerald M."/>
            <person name="Haas B."/>
            <person name="Abouelleil A."/>
            <person name="Alvarado L."/>
            <person name="Arachchi H.M."/>
            <person name="Berlin A.M."/>
            <person name="Chapman S.B."/>
            <person name="Dewar J."/>
            <person name="Goldberg J."/>
            <person name="Griggs A."/>
            <person name="Gujja S."/>
            <person name="Hansen M."/>
            <person name="Howarth C."/>
            <person name="Imamovic A."/>
            <person name="Larimer J."/>
            <person name="McCowan C."/>
            <person name="Murphy C."/>
            <person name="Neiman D."/>
            <person name="Pearson M."/>
            <person name="Priest M."/>
            <person name="Roberts A."/>
            <person name="Saif S."/>
            <person name="Shea T."/>
            <person name="Sisk P."/>
            <person name="Sykes S."/>
            <person name="Wortman J."/>
            <person name="Nusbaum C."/>
            <person name="Birren B."/>
        </authorList>
    </citation>
    <scope>NUCLEOTIDE SEQUENCE [LARGE SCALE GENOMIC DNA]</scope>
    <source>
        <strain evidence="3 4">CR</strain>
    </source>
</reference>
<keyword evidence="2" id="KW-0472">Membrane</keyword>
<keyword evidence="2" id="KW-1133">Transmembrane helix</keyword>
<dbReference type="InterPro" id="IPR006477">
    <property type="entry name" value="Yir_bir_cir"/>
</dbReference>
<accession>W7B0F5</accession>
<feature type="compositionally biased region" description="Polar residues" evidence="1">
    <location>
        <begin position="323"/>
        <end position="345"/>
    </location>
</feature>
<evidence type="ECO:0000256" key="1">
    <source>
        <dbReference type="SAM" id="MobiDB-lite"/>
    </source>
</evidence>
<feature type="compositionally biased region" description="Basic and acidic residues" evidence="1">
    <location>
        <begin position="271"/>
        <end position="296"/>
    </location>
</feature>
<dbReference type="Proteomes" id="UP000030659">
    <property type="component" value="Unassembled WGS sequence"/>
</dbReference>
<protein>
    <recommendedName>
        <fullName evidence="5">PIR protein CIR protein</fullName>
    </recommendedName>
</protein>
<feature type="transmembrane region" description="Helical" evidence="2">
    <location>
        <begin position="481"/>
        <end position="498"/>
    </location>
</feature>
<gene>
    <name evidence="3" type="ORF">YYG_03291</name>
</gene>
<dbReference type="Pfam" id="PF06022">
    <property type="entry name" value="Cir_Bir_Yir"/>
    <property type="match status" value="1"/>
</dbReference>
<feature type="compositionally biased region" description="Low complexity" evidence="1">
    <location>
        <begin position="300"/>
        <end position="309"/>
    </location>
</feature>
<organism evidence="3 4">
    <name type="scientific">Plasmodium vinckei petteri</name>
    <dbReference type="NCBI Taxonomy" id="138298"/>
    <lineage>
        <taxon>Eukaryota</taxon>
        <taxon>Sar</taxon>
        <taxon>Alveolata</taxon>
        <taxon>Apicomplexa</taxon>
        <taxon>Aconoidasida</taxon>
        <taxon>Haemosporida</taxon>
        <taxon>Plasmodiidae</taxon>
        <taxon>Plasmodium</taxon>
        <taxon>Plasmodium (Vinckeia)</taxon>
    </lineage>
</organism>
<proteinExistence type="predicted"/>
<evidence type="ECO:0000313" key="4">
    <source>
        <dbReference type="Proteomes" id="UP000030659"/>
    </source>
</evidence>
<evidence type="ECO:0000313" key="3">
    <source>
        <dbReference type="EMBL" id="EUD71236.1"/>
    </source>
</evidence>
<sequence>MNFITCNLFLNADKFFNKNNIVDKKIFNSKYSSYKQYCLNKNCDSNRRRIAALSRYLFMELKIQNKEENYIYFLMWLSDKLFKIHNKGKENDNSITLNSAYDKYFKNNVENVNFWNALYNIRGLKNADLKHMSEFYKLLNHICKTITHYKTKGVGSKALLQYPAINESRKTYPNLFNRLQILTTKENIDNYFANGPKSFDFSNPKCQLRYDDNIFETLEKAKTQEKQKDNGSKGEDITLSTQPQSSVDQTSNHPTETGDSQSMLNNGTDTSRSKDDIVDNTKIEENRKMGEEKDPGGDTGNQKGTNQGNGSEGSNDGAGGTDNGSSNTDGVQGDQGNTGDSQGAMNSVPGASFDIEPYISMVASKGKEQLNNAFEFFKTKKKKIAEATDNIKNLYSTTLTNLETAYDKFSSFLKEIIDNISTLQSSQDPSGNKHSDQTDQGGPKKSVPALVTKQENSGTEIKGNETPGIGDIYVLKKYKKLGTSIIVLLIPITLAILYKKGIEEKKNMKKVINSIGGKRQMQIIISSSNQKKQTKKSINSVNEKNSRLYRVINLVNLYLKSNLKYV</sequence>
<feature type="compositionally biased region" description="Polar residues" evidence="1">
    <location>
        <begin position="238"/>
        <end position="270"/>
    </location>
</feature>